<sequence length="160" mass="17646">MFVDSFSEQEWHGILDIARNLDVIYASRGAAVALSSALLPARALRLASVPASQLRTLVLRDIAFISGHNANGDIDRPGLPSVLLAACITARAKAGSVLAHLDVTECSTVSMDDVKRLEQAVPGIYVARRIKRDIRHYQVWVGRDDGHFVQENRWESIYPP</sequence>
<accession>A0ACB8R2L3</accession>
<comment type="caution">
    <text evidence="1">The sequence shown here is derived from an EMBL/GenBank/DDBJ whole genome shotgun (WGS) entry which is preliminary data.</text>
</comment>
<reference evidence="1" key="2">
    <citation type="journal article" date="2022" name="New Phytol.">
        <title>Evolutionary transition to the ectomycorrhizal habit in the genomes of a hyperdiverse lineage of mushroom-forming fungi.</title>
        <authorList>
            <person name="Looney B."/>
            <person name="Miyauchi S."/>
            <person name="Morin E."/>
            <person name="Drula E."/>
            <person name="Courty P.E."/>
            <person name="Kohler A."/>
            <person name="Kuo A."/>
            <person name="LaButti K."/>
            <person name="Pangilinan J."/>
            <person name="Lipzen A."/>
            <person name="Riley R."/>
            <person name="Andreopoulos W."/>
            <person name="He G."/>
            <person name="Johnson J."/>
            <person name="Nolan M."/>
            <person name="Tritt A."/>
            <person name="Barry K.W."/>
            <person name="Grigoriev I.V."/>
            <person name="Nagy L.G."/>
            <person name="Hibbett D."/>
            <person name="Henrissat B."/>
            <person name="Matheny P.B."/>
            <person name="Labbe J."/>
            <person name="Martin F.M."/>
        </authorList>
    </citation>
    <scope>NUCLEOTIDE SEQUENCE</scope>
    <source>
        <strain evidence="1">FP105234-sp</strain>
    </source>
</reference>
<dbReference type="Proteomes" id="UP000814033">
    <property type="component" value="Unassembled WGS sequence"/>
</dbReference>
<reference evidence="1" key="1">
    <citation type="submission" date="2021-02" db="EMBL/GenBank/DDBJ databases">
        <authorList>
            <consortium name="DOE Joint Genome Institute"/>
            <person name="Ahrendt S."/>
            <person name="Looney B.P."/>
            <person name="Miyauchi S."/>
            <person name="Morin E."/>
            <person name="Drula E."/>
            <person name="Courty P.E."/>
            <person name="Chicoki N."/>
            <person name="Fauchery L."/>
            <person name="Kohler A."/>
            <person name="Kuo A."/>
            <person name="Labutti K."/>
            <person name="Pangilinan J."/>
            <person name="Lipzen A."/>
            <person name="Riley R."/>
            <person name="Andreopoulos W."/>
            <person name="He G."/>
            <person name="Johnson J."/>
            <person name="Barry K.W."/>
            <person name="Grigoriev I.V."/>
            <person name="Nagy L."/>
            <person name="Hibbett D."/>
            <person name="Henrissat B."/>
            <person name="Matheny P.B."/>
            <person name="Labbe J."/>
            <person name="Martin F."/>
        </authorList>
    </citation>
    <scope>NUCLEOTIDE SEQUENCE</scope>
    <source>
        <strain evidence="1">FP105234-sp</strain>
    </source>
</reference>
<evidence type="ECO:0000313" key="2">
    <source>
        <dbReference type="Proteomes" id="UP000814033"/>
    </source>
</evidence>
<evidence type="ECO:0000313" key="1">
    <source>
        <dbReference type="EMBL" id="KAI0038366.1"/>
    </source>
</evidence>
<gene>
    <name evidence="1" type="ORF">FA95DRAFT_1613440</name>
</gene>
<protein>
    <submittedName>
        <fullName evidence="1">Uncharacterized protein</fullName>
    </submittedName>
</protein>
<proteinExistence type="predicted"/>
<keyword evidence="2" id="KW-1185">Reference proteome</keyword>
<dbReference type="EMBL" id="MU276519">
    <property type="protein sequence ID" value="KAI0038366.1"/>
    <property type="molecule type" value="Genomic_DNA"/>
</dbReference>
<name>A0ACB8R2L3_9AGAM</name>
<organism evidence="1 2">
    <name type="scientific">Auriscalpium vulgare</name>
    <dbReference type="NCBI Taxonomy" id="40419"/>
    <lineage>
        <taxon>Eukaryota</taxon>
        <taxon>Fungi</taxon>
        <taxon>Dikarya</taxon>
        <taxon>Basidiomycota</taxon>
        <taxon>Agaricomycotina</taxon>
        <taxon>Agaricomycetes</taxon>
        <taxon>Russulales</taxon>
        <taxon>Auriscalpiaceae</taxon>
        <taxon>Auriscalpium</taxon>
    </lineage>
</organism>